<evidence type="ECO:0000259" key="2">
    <source>
        <dbReference type="Pfam" id="PF00266"/>
    </source>
</evidence>
<keyword evidence="1" id="KW-0663">Pyridoxal phosphate</keyword>
<dbReference type="Pfam" id="PF00266">
    <property type="entry name" value="Aminotran_5"/>
    <property type="match status" value="1"/>
</dbReference>
<dbReference type="InterPro" id="IPR015421">
    <property type="entry name" value="PyrdxlP-dep_Trfase_major"/>
</dbReference>
<dbReference type="PANTHER" id="PTHR43092:SF2">
    <property type="entry name" value="HERCYNYLCYSTEINE SULFOXIDE LYASE"/>
    <property type="match status" value="1"/>
</dbReference>
<comment type="caution">
    <text evidence="3">The sequence shown here is derived from an EMBL/GenBank/DDBJ whole genome shotgun (WGS) entry which is preliminary data.</text>
</comment>
<name>A0ABN2TF63_9ACTN</name>
<protein>
    <submittedName>
        <fullName evidence="3">Aminotransferase class V-fold PLP-dependent enzyme</fullName>
    </submittedName>
</protein>
<dbReference type="InterPro" id="IPR015422">
    <property type="entry name" value="PyrdxlP-dep_Trfase_small"/>
</dbReference>
<dbReference type="RefSeq" id="WP_344663134.1">
    <property type="nucleotide sequence ID" value="NZ_BAAAQM010000098.1"/>
</dbReference>
<dbReference type="Gene3D" id="3.40.640.10">
    <property type="entry name" value="Type I PLP-dependent aspartate aminotransferase-like (Major domain)"/>
    <property type="match status" value="1"/>
</dbReference>
<dbReference type="Proteomes" id="UP001499854">
    <property type="component" value="Unassembled WGS sequence"/>
</dbReference>
<accession>A0ABN2TF63</accession>
<organism evidence="3 4">
    <name type="scientific">Catenulispora subtropica</name>
    <dbReference type="NCBI Taxonomy" id="450798"/>
    <lineage>
        <taxon>Bacteria</taxon>
        <taxon>Bacillati</taxon>
        <taxon>Actinomycetota</taxon>
        <taxon>Actinomycetes</taxon>
        <taxon>Catenulisporales</taxon>
        <taxon>Catenulisporaceae</taxon>
        <taxon>Catenulispora</taxon>
    </lineage>
</organism>
<evidence type="ECO:0000313" key="4">
    <source>
        <dbReference type="Proteomes" id="UP001499854"/>
    </source>
</evidence>
<gene>
    <name evidence="3" type="ORF">GCM10009838_87250</name>
</gene>
<dbReference type="SUPFAM" id="SSF53383">
    <property type="entry name" value="PLP-dependent transferases"/>
    <property type="match status" value="1"/>
</dbReference>
<evidence type="ECO:0000313" key="3">
    <source>
        <dbReference type="EMBL" id="GAA2007495.1"/>
    </source>
</evidence>
<feature type="domain" description="Aminotransferase class V" evidence="2">
    <location>
        <begin position="39"/>
        <end position="309"/>
    </location>
</feature>
<dbReference type="InterPro" id="IPR000192">
    <property type="entry name" value="Aminotrans_V_dom"/>
</dbReference>
<dbReference type="PANTHER" id="PTHR43092">
    <property type="entry name" value="L-CYSTEINE DESULFHYDRASE"/>
    <property type="match status" value="1"/>
</dbReference>
<dbReference type="GO" id="GO:0008483">
    <property type="term" value="F:transaminase activity"/>
    <property type="evidence" value="ECO:0007669"/>
    <property type="project" value="UniProtKB-KW"/>
</dbReference>
<reference evidence="3 4" key="1">
    <citation type="journal article" date="2019" name="Int. J. Syst. Evol. Microbiol.">
        <title>The Global Catalogue of Microorganisms (GCM) 10K type strain sequencing project: providing services to taxonomists for standard genome sequencing and annotation.</title>
        <authorList>
            <consortium name="The Broad Institute Genomics Platform"/>
            <consortium name="The Broad Institute Genome Sequencing Center for Infectious Disease"/>
            <person name="Wu L."/>
            <person name="Ma J."/>
        </authorList>
    </citation>
    <scope>NUCLEOTIDE SEQUENCE [LARGE SCALE GENOMIC DNA]</scope>
    <source>
        <strain evidence="3 4">JCM 16013</strain>
    </source>
</reference>
<dbReference type="EMBL" id="BAAAQM010000098">
    <property type="protein sequence ID" value="GAA2007495.1"/>
    <property type="molecule type" value="Genomic_DNA"/>
</dbReference>
<sequence length="388" mass="41750">MESLENPFWGDDWSDVRDLFDSLEPGHAYLNHGSFGNAPRTVLLNQAQWRARMDANPTRFFRRELGPGLRTACRAAAEFLGAPEGDSVALVANATAGVSAALASVPLSAGDDVLLTDHEYETSAWAARRRAADVGARVVTVAVPLDADAAGITAAVLDAVTPRTKVAVIDHVTSMTARRFPVEELVPALQERGVIVVVDAAHAPGMLPIDLASLNPDFWAGNLHKWCYAPRAVAAFWAAPKWRSVLRNPIVSWGEYAEFPARLVEVGTTDRTSQLASPNGIAFLRALGPQRVREHNVKLAEYGQAALAAALDLDPAALPGDPGVPMRVVPLPVPFDDPRDLQAEISDRLGVEASVPKWNGLTLLRVSANVYNAPAEYDRLAEGIRSIL</sequence>
<evidence type="ECO:0000256" key="1">
    <source>
        <dbReference type="ARBA" id="ARBA00022898"/>
    </source>
</evidence>
<keyword evidence="4" id="KW-1185">Reference proteome</keyword>
<keyword evidence="3" id="KW-0032">Aminotransferase</keyword>
<keyword evidence="3" id="KW-0808">Transferase</keyword>
<proteinExistence type="predicted"/>
<dbReference type="Gene3D" id="3.90.1150.10">
    <property type="entry name" value="Aspartate Aminotransferase, domain 1"/>
    <property type="match status" value="1"/>
</dbReference>
<dbReference type="InterPro" id="IPR015424">
    <property type="entry name" value="PyrdxlP-dep_Trfase"/>
</dbReference>